<dbReference type="InterPro" id="IPR009069">
    <property type="entry name" value="Cys_alpha_HP_mot_SF"/>
</dbReference>
<dbReference type="GeneID" id="107267376"/>
<dbReference type="AlphaFoldDB" id="A0AAJ7RHE7"/>
<evidence type="ECO:0000313" key="2">
    <source>
        <dbReference type="RefSeq" id="XP_024940515.1"/>
    </source>
</evidence>
<dbReference type="InterPro" id="IPR033620">
    <property type="entry name" value="Ribosomal_mS37_met"/>
</dbReference>
<dbReference type="PANTHER" id="PTHR31278:SF2">
    <property type="entry name" value="SMALL RIBOSOMAL SUBUNIT PROTEIN MS37"/>
    <property type="match status" value="1"/>
</dbReference>
<dbReference type="SUPFAM" id="SSF47072">
    <property type="entry name" value="Cysteine alpha-hairpin motif"/>
    <property type="match status" value="1"/>
</dbReference>
<reference evidence="2" key="1">
    <citation type="submission" date="2025-08" db="UniProtKB">
        <authorList>
            <consortium name="RefSeq"/>
        </authorList>
    </citation>
    <scope>IDENTIFICATION</scope>
</reference>
<evidence type="ECO:0000313" key="1">
    <source>
        <dbReference type="Proteomes" id="UP000694920"/>
    </source>
</evidence>
<dbReference type="KEGG" id="ccin:107267376"/>
<name>A0AAJ7RHE7_CEPCN</name>
<sequence length="118" mass="13570">MRPNIQLLSARAPQNIKKVPFQPILPMALRNKVSGKYDKQTEGGCLYEISLLFACMQKNAFDESLCSHEINNLNVCYSDYLSKRRTRKADQEKGIITPGEKNLTHLQLNKFLKRFPNV</sequence>
<dbReference type="Proteomes" id="UP000694920">
    <property type="component" value="Unplaced"/>
</dbReference>
<protein>
    <submittedName>
        <fullName evidence="2">Uncharacterized protein LOC107267376</fullName>
    </submittedName>
</protein>
<organism evidence="1 2">
    <name type="scientific">Cephus cinctus</name>
    <name type="common">Wheat stem sawfly</name>
    <dbReference type="NCBI Taxonomy" id="211228"/>
    <lineage>
        <taxon>Eukaryota</taxon>
        <taxon>Metazoa</taxon>
        <taxon>Ecdysozoa</taxon>
        <taxon>Arthropoda</taxon>
        <taxon>Hexapoda</taxon>
        <taxon>Insecta</taxon>
        <taxon>Pterygota</taxon>
        <taxon>Neoptera</taxon>
        <taxon>Endopterygota</taxon>
        <taxon>Hymenoptera</taxon>
        <taxon>Cephoidea</taxon>
        <taxon>Cephidae</taxon>
        <taxon>Cephus</taxon>
    </lineage>
</organism>
<dbReference type="GO" id="GO:0005654">
    <property type="term" value="C:nucleoplasm"/>
    <property type="evidence" value="ECO:0007669"/>
    <property type="project" value="TreeGrafter"/>
</dbReference>
<keyword evidence="1" id="KW-1185">Reference proteome</keyword>
<dbReference type="GO" id="GO:0032543">
    <property type="term" value="P:mitochondrial translation"/>
    <property type="evidence" value="ECO:0007669"/>
    <property type="project" value="InterPro"/>
</dbReference>
<dbReference type="RefSeq" id="XP_024940515.1">
    <property type="nucleotide sequence ID" value="XM_025084747.1"/>
</dbReference>
<gene>
    <name evidence="2" type="primary">LOC107267376</name>
</gene>
<accession>A0AAJ7RHE7</accession>
<proteinExistence type="predicted"/>
<dbReference type="GO" id="GO:0005761">
    <property type="term" value="C:mitochondrial ribosome"/>
    <property type="evidence" value="ECO:0007669"/>
    <property type="project" value="InterPro"/>
</dbReference>
<dbReference type="GO" id="GO:0003723">
    <property type="term" value="F:RNA binding"/>
    <property type="evidence" value="ECO:0007669"/>
    <property type="project" value="TreeGrafter"/>
</dbReference>
<dbReference type="PANTHER" id="PTHR31278">
    <property type="entry name" value="CHCHD1"/>
    <property type="match status" value="1"/>
</dbReference>